<organism evidence="8 9">
    <name type="scientific">Peptoclostridium litorale DSM 5388</name>
    <dbReference type="NCBI Taxonomy" id="1121324"/>
    <lineage>
        <taxon>Bacteria</taxon>
        <taxon>Bacillati</taxon>
        <taxon>Bacillota</taxon>
        <taxon>Clostridia</taxon>
        <taxon>Peptostreptococcales</taxon>
        <taxon>Peptoclostridiaceae</taxon>
        <taxon>Peptoclostridium</taxon>
    </lineage>
</organism>
<dbReference type="GO" id="GO:0051539">
    <property type="term" value="F:4 iron, 4 sulfur cluster binding"/>
    <property type="evidence" value="ECO:0007669"/>
    <property type="project" value="UniProtKB-KW"/>
</dbReference>
<dbReference type="Pfam" id="PF04055">
    <property type="entry name" value="Radical_SAM"/>
    <property type="match status" value="1"/>
</dbReference>
<dbReference type="InterPro" id="IPR006638">
    <property type="entry name" value="Elp3/MiaA/NifB-like_rSAM"/>
</dbReference>
<accession>A0A069RHE5</accession>
<dbReference type="GO" id="GO:0003824">
    <property type="term" value="F:catalytic activity"/>
    <property type="evidence" value="ECO:0007669"/>
    <property type="project" value="InterPro"/>
</dbReference>
<evidence type="ECO:0000259" key="7">
    <source>
        <dbReference type="PROSITE" id="PS51918"/>
    </source>
</evidence>
<dbReference type="InterPro" id="IPR039661">
    <property type="entry name" value="ELP3"/>
</dbReference>
<dbReference type="Gene3D" id="3.80.30.20">
    <property type="entry name" value="tm_1862 like domain"/>
    <property type="match status" value="1"/>
</dbReference>
<dbReference type="SUPFAM" id="SSF102114">
    <property type="entry name" value="Radical SAM enzymes"/>
    <property type="match status" value="1"/>
</dbReference>
<evidence type="ECO:0000256" key="3">
    <source>
        <dbReference type="ARBA" id="ARBA00022691"/>
    </source>
</evidence>
<dbReference type="InterPro" id="IPR005911">
    <property type="entry name" value="YhcC-like"/>
</dbReference>
<dbReference type="InterPro" id="IPR058240">
    <property type="entry name" value="rSAM_sf"/>
</dbReference>
<dbReference type="NCBIfam" id="TIGR01212">
    <property type="entry name" value="TIGR01212 family radical SAM protein"/>
    <property type="match status" value="1"/>
</dbReference>
<dbReference type="GO" id="GO:0046872">
    <property type="term" value="F:metal ion binding"/>
    <property type="evidence" value="ECO:0007669"/>
    <property type="project" value="UniProtKB-KW"/>
</dbReference>
<dbReference type="EMBL" id="JJMM01000010">
    <property type="protein sequence ID" value="KDR95580.1"/>
    <property type="molecule type" value="Genomic_DNA"/>
</dbReference>
<dbReference type="eggNOG" id="COG1242">
    <property type="taxonomic scope" value="Bacteria"/>
</dbReference>
<dbReference type="SFLD" id="SFLDS00029">
    <property type="entry name" value="Radical_SAM"/>
    <property type="match status" value="1"/>
</dbReference>
<comment type="caution">
    <text evidence="8">The sequence shown here is derived from an EMBL/GenBank/DDBJ whole genome shotgun (WGS) entry which is preliminary data.</text>
</comment>
<protein>
    <submittedName>
        <fullName evidence="8">Putative Fe-S oxidoreductase</fullName>
    </submittedName>
</protein>
<name>A0A069RHE5_PEPLI</name>
<evidence type="ECO:0000256" key="2">
    <source>
        <dbReference type="ARBA" id="ARBA00022485"/>
    </source>
</evidence>
<dbReference type="RefSeq" id="WP_038263936.1">
    <property type="nucleotide sequence ID" value="NZ_FSRH01000006.1"/>
</dbReference>
<keyword evidence="5" id="KW-0408">Iron</keyword>
<dbReference type="PANTHER" id="PTHR11135">
    <property type="entry name" value="HISTONE ACETYLTRANSFERASE-RELATED"/>
    <property type="match status" value="1"/>
</dbReference>
<keyword evidence="3" id="KW-0949">S-adenosyl-L-methionine</keyword>
<evidence type="ECO:0000256" key="5">
    <source>
        <dbReference type="ARBA" id="ARBA00023004"/>
    </source>
</evidence>
<feature type="domain" description="Radical SAM core" evidence="7">
    <location>
        <begin position="18"/>
        <end position="259"/>
    </location>
</feature>
<dbReference type="InterPro" id="IPR007197">
    <property type="entry name" value="rSAM"/>
</dbReference>
<dbReference type="SFLD" id="SFLDG01086">
    <property type="entry name" value="elongater_protein-like"/>
    <property type="match status" value="1"/>
</dbReference>
<proteinExistence type="predicted"/>
<evidence type="ECO:0000256" key="6">
    <source>
        <dbReference type="ARBA" id="ARBA00023014"/>
    </source>
</evidence>
<dbReference type="InterPro" id="IPR032432">
    <property type="entry name" value="Radical_SAM_C"/>
</dbReference>
<sequence>MRWIDKRYHTLNYELKSTFGCKVFKLSIDGGFTCPNRDGKVGSSGCIFCSESGSGEFASNRNLDIHSQLEQQVDLLMEKWPSGKYIAYFQNFTNTYSDVTDLEKKYESAISHPGVIGLAIATRPDCIPDDVLSLLDSLNKKTYLWVELGLQTMHEDTAKVIRRGYDIEVFEKTFSKLKKLGIRTVVHLILGLPGEYRAKILQSVRYVSSLNPYGVKLHLMHVLKNTDLESYYTESPFHMLSKDEYIGLVCDSLEILNPDITVHRVTGDGSKDLLIAPLWSLDKRSVLNGIDIELKRRDSFQGKFFPE</sequence>
<dbReference type="PANTHER" id="PTHR11135:SF1">
    <property type="entry name" value="PROTEIN YHCC"/>
    <property type="match status" value="1"/>
</dbReference>
<keyword evidence="9" id="KW-1185">Reference proteome</keyword>
<dbReference type="STRING" id="1121324.CLIT_10c03070"/>
<reference evidence="8 9" key="1">
    <citation type="submission" date="2014-03" db="EMBL/GenBank/DDBJ databases">
        <title>Genome sequence of Clostridium litorale W6, DSM 5388.</title>
        <authorList>
            <person name="Poehlein A."/>
            <person name="Jagirdar A."/>
            <person name="Khonsari B."/>
            <person name="Chibani C.M."/>
            <person name="Gutierrez Gutierrez D.A."/>
            <person name="Davydova E."/>
            <person name="Alghaithi H.S."/>
            <person name="Nair K.P."/>
            <person name="Dhamotharan K."/>
            <person name="Chandran L."/>
            <person name="G W."/>
            <person name="Daniel R."/>
        </authorList>
    </citation>
    <scope>NUCLEOTIDE SEQUENCE [LARGE SCALE GENOMIC DNA]</scope>
    <source>
        <strain evidence="8 9">W6</strain>
    </source>
</reference>
<dbReference type="OrthoDB" id="9801689at2"/>
<evidence type="ECO:0000313" key="8">
    <source>
        <dbReference type="EMBL" id="KDR95580.1"/>
    </source>
</evidence>
<keyword evidence="2" id="KW-0004">4Fe-4S</keyword>
<comment type="cofactor">
    <cofactor evidence="1">
        <name>[4Fe-4S] cluster</name>
        <dbReference type="ChEBI" id="CHEBI:49883"/>
    </cofactor>
</comment>
<dbReference type="AlphaFoldDB" id="A0A069RHE5"/>
<evidence type="ECO:0000256" key="4">
    <source>
        <dbReference type="ARBA" id="ARBA00022723"/>
    </source>
</evidence>
<evidence type="ECO:0000256" key="1">
    <source>
        <dbReference type="ARBA" id="ARBA00001966"/>
    </source>
</evidence>
<dbReference type="SMART" id="SM00729">
    <property type="entry name" value="Elp3"/>
    <property type="match status" value="1"/>
</dbReference>
<dbReference type="InterPro" id="IPR023404">
    <property type="entry name" value="rSAM_horseshoe"/>
</dbReference>
<dbReference type="Pfam" id="PF16199">
    <property type="entry name" value="Radical_SAM_C"/>
    <property type="match status" value="1"/>
</dbReference>
<dbReference type="PROSITE" id="PS51918">
    <property type="entry name" value="RADICAL_SAM"/>
    <property type="match status" value="1"/>
</dbReference>
<keyword evidence="4" id="KW-0479">Metal-binding</keyword>
<evidence type="ECO:0000313" key="9">
    <source>
        <dbReference type="Proteomes" id="UP000027946"/>
    </source>
</evidence>
<dbReference type="Proteomes" id="UP000027946">
    <property type="component" value="Unassembled WGS sequence"/>
</dbReference>
<keyword evidence="6" id="KW-0411">Iron-sulfur</keyword>
<gene>
    <name evidence="8" type="ORF">CLIT_10c03070</name>
</gene>
<dbReference type="SFLD" id="SFLDG01091">
    <property type="entry name" value="uncharacterized_CHP01210-like"/>
    <property type="match status" value="1"/>
</dbReference>